<name>H5UNN6_9MICO</name>
<organism evidence="2 3">
    <name type="scientific">Mobilicoccus pelagius NBRC 104925</name>
    <dbReference type="NCBI Taxonomy" id="1089455"/>
    <lineage>
        <taxon>Bacteria</taxon>
        <taxon>Bacillati</taxon>
        <taxon>Actinomycetota</taxon>
        <taxon>Actinomycetes</taxon>
        <taxon>Micrococcales</taxon>
        <taxon>Dermatophilaceae</taxon>
        <taxon>Mobilicoccus</taxon>
    </lineage>
</organism>
<gene>
    <name evidence="2" type="ORF">MOPEL_009_00340</name>
</gene>
<dbReference type="InterPro" id="IPR036390">
    <property type="entry name" value="WH_DNA-bd_sf"/>
</dbReference>
<evidence type="ECO:0000256" key="1">
    <source>
        <dbReference type="SAM" id="MobiDB-lite"/>
    </source>
</evidence>
<keyword evidence="3" id="KW-1185">Reference proteome</keyword>
<reference evidence="2 3" key="1">
    <citation type="submission" date="2012-02" db="EMBL/GenBank/DDBJ databases">
        <title>Whole genome shotgun sequence of Mobilicoccus pelagius NBRC 104925.</title>
        <authorList>
            <person name="Yoshida Y."/>
            <person name="Hosoyama A."/>
            <person name="Tsuchikane K."/>
            <person name="Katsumata H."/>
            <person name="Yamazaki S."/>
            <person name="Fujita N."/>
        </authorList>
    </citation>
    <scope>NUCLEOTIDE SEQUENCE [LARGE SCALE GENOMIC DNA]</scope>
    <source>
        <strain evidence="2 3">NBRC 104925</strain>
    </source>
</reference>
<evidence type="ECO:0000313" key="2">
    <source>
        <dbReference type="EMBL" id="GAB47344.1"/>
    </source>
</evidence>
<dbReference type="EMBL" id="BAFE01000009">
    <property type="protein sequence ID" value="GAB47344.1"/>
    <property type="molecule type" value="Genomic_DNA"/>
</dbReference>
<evidence type="ECO:0000313" key="3">
    <source>
        <dbReference type="Proteomes" id="UP000004367"/>
    </source>
</evidence>
<comment type="caution">
    <text evidence="2">The sequence shown here is derived from an EMBL/GenBank/DDBJ whole genome shotgun (WGS) entry which is preliminary data.</text>
</comment>
<dbReference type="OrthoDB" id="3730926at2"/>
<dbReference type="eggNOG" id="COG0640">
    <property type="taxonomic scope" value="Bacteria"/>
</dbReference>
<dbReference type="RefSeq" id="WP_009481242.1">
    <property type="nucleotide sequence ID" value="NZ_BAFE01000009.1"/>
</dbReference>
<sequence length="188" mass="19924">MTDTEDRVAALEAAVEQLRSAVASDRGPREASPGDTPANTPDVSDGDGPPEREGDDDRFWMLQGLRDRHPEGAVGFSGHLRLPAGEARWQWGRLTDDLLADDWTRGATALAALGHPVRLAILQHVLTGTTTTAALAESDGLGTTGQLHHHLRALVAAGWLASAGRGRYSVPPHRIVPLLVVVSATLTA</sequence>
<feature type="region of interest" description="Disordered" evidence="1">
    <location>
        <begin position="18"/>
        <end position="57"/>
    </location>
</feature>
<evidence type="ECO:0008006" key="4">
    <source>
        <dbReference type="Google" id="ProtNLM"/>
    </source>
</evidence>
<accession>H5UNN6</accession>
<proteinExistence type="predicted"/>
<dbReference type="Gene3D" id="1.10.10.10">
    <property type="entry name" value="Winged helix-like DNA-binding domain superfamily/Winged helix DNA-binding domain"/>
    <property type="match status" value="1"/>
</dbReference>
<dbReference type="SUPFAM" id="SSF46785">
    <property type="entry name" value="Winged helix' DNA-binding domain"/>
    <property type="match status" value="1"/>
</dbReference>
<dbReference type="InterPro" id="IPR036388">
    <property type="entry name" value="WH-like_DNA-bd_sf"/>
</dbReference>
<dbReference type="STRING" id="1089455.MOPEL_009_00340"/>
<protein>
    <recommendedName>
        <fullName evidence="4">ArsR family transcriptional regulator</fullName>
    </recommendedName>
</protein>
<dbReference type="Proteomes" id="UP000004367">
    <property type="component" value="Unassembled WGS sequence"/>
</dbReference>
<dbReference type="AlphaFoldDB" id="H5UNN6"/>